<feature type="transmembrane region" description="Helical" evidence="1">
    <location>
        <begin position="27"/>
        <end position="53"/>
    </location>
</feature>
<protein>
    <submittedName>
        <fullName evidence="2">Uncharacterized protein</fullName>
    </submittedName>
</protein>
<accession>A0A0G0NHA2</accession>
<name>A0A0G0NHA2_9BACT</name>
<evidence type="ECO:0000256" key="1">
    <source>
        <dbReference type="SAM" id="Phobius"/>
    </source>
</evidence>
<dbReference type="Proteomes" id="UP000034665">
    <property type="component" value="Unassembled WGS sequence"/>
</dbReference>
<dbReference type="AlphaFoldDB" id="A0A0G0NHA2"/>
<comment type="caution">
    <text evidence="2">The sequence shown here is derived from an EMBL/GenBank/DDBJ whole genome shotgun (WGS) entry which is preliminary data.</text>
</comment>
<organism evidence="2 3">
    <name type="scientific">Candidatus Wolfebacteria bacterium GW2011_GWC2_39_22</name>
    <dbReference type="NCBI Taxonomy" id="1619013"/>
    <lineage>
        <taxon>Bacteria</taxon>
        <taxon>Candidatus Wolfeibacteriota</taxon>
    </lineage>
</organism>
<dbReference type="STRING" id="1619013.UT41_C0003G0098"/>
<reference evidence="2 3" key="1">
    <citation type="journal article" date="2015" name="Nature">
        <title>rRNA introns, odd ribosomes, and small enigmatic genomes across a large radiation of phyla.</title>
        <authorList>
            <person name="Brown C.T."/>
            <person name="Hug L.A."/>
            <person name="Thomas B.C."/>
            <person name="Sharon I."/>
            <person name="Castelle C.J."/>
            <person name="Singh A."/>
            <person name="Wilkins M.J."/>
            <person name="Williams K.H."/>
            <person name="Banfield J.F."/>
        </authorList>
    </citation>
    <scope>NUCLEOTIDE SEQUENCE [LARGE SCALE GENOMIC DNA]</scope>
</reference>
<evidence type="ECO:0000313" key="3">
    <source>
        <dbReference type="Proteomes" id="UP000034665"/>
    </source>
</evidence>
<keyword evidence="1" id="KW-0472">Membrane</keyword>
<keyword evidence="1" id="KW-0812">Transmembrane</keyword>
<proteinExistence type="predicted"/>
<sequence>MAILLASLVIVLTSLFIAFVIKMPFLALGWCVAILINFLTGNPASVLLVYVGLLTDIHRVRASLFREAIEKNNFGS</sequence>
<keyword evidence="1" id="KW-1133">Transmembrane helix</keyword>
<gene>
    <name evidence="2" type="ORF">UT41_C0003G0098</name>
</gene>
<dbReference type="EMBL" id="LBWR01000003">
    <property type="protein sequence ID" value="KKR12171.1"/>
    <property type="molecule type" value="Genomic_DNA"/>
</dbReference>
<evidence type="ECO:0000313" key="2">
    <source>
        <dbReference type="EMBL" id="KKR12171.1"/>
    </source>
</evidence>